<protein>
    <submittedName>
        <fullName evidence="1">Uncharacterized protein</fullName>
    </submittedName>
</protein>
<reference evidence="2" key="1">
    <citation type="journal article" date="2016" name="Syst. Appl. Microbiol.">
        <title>Thermococcus piezophilus sp. nov., a novel hyperthermophilic and piezophilic archaeon with a broad pressure range for growth, isolated from a deepest hydrothermal vent at the Mid-Cayman Rise.</title>
        <authorList>
            <person name="Dalmasso C."/>
            <person name="Oger P."/>
            <person name="Selva G."/>
            <person name="Courtine D."/>
            <person name="L'Haridon S."/>
            <person name="Garlaschelli A."/>
            <person name="Roussel E."/>
            <person name="Miyazaki J."/>
            <person name="Reveillaud J."/>
            <person name="Jebbar M."/>
            <person name="Takai K."/>
            <person name="Maignien L."/>
            <person name="Alain K."/>
        </authorList>
    </citation>
    <scope>NUCLEOTIDE SEQUENCE [LARGE SCALE GENOMIC DNA]</scope>
    <source>
        <strain evidence="2">CDGS</strain>
    </source>
</reference>
<dbReference type="RefSeq" id="WP_068664997.1">
    <property type="nucleotide sequence ID" value="NZ_CP015520.1"/>
</dbReference>
<evidence type="ECO:0000313" key="2">
    <source>
        <dbReference type="Proteomes" id="UP000076969"/>
    </source>
</evidence>
<organism evidence="1 2">
    <name type="scientific">Thermococcus piezophilus</name>
    <dbReference type="NCBI Taxonomy" id="1712654"/>
    <lineage>
        <taxon>Archaea</taxon>
        <taxon>Methanobacteriati</taxon>
        <taxon>Methanobacteriota</taxon>
        <taxon>Thermococci</taxon>
        <taxon>Thermococcales</taxon>
        <taxon>Thermococcaceae</taxon>
        <taxon>Thermococcus</taxon>
    </lineage>
</organism>
<dbReference type="OrthoDB" id="92005at2157"/>
<accession>A0A172WG93</accession>
<dbReference type="STRING" id="1712654.A7C91_03665"/>
<sequence length="71" mass="8099">MKRPSTILVILLMLSSPVLAPLISAGLPVPEHYIEEYQLRTLHSYTWDSIESVSGWGAFRENESFYLTCLK</sequence>
<dbReference type="EMBL" id="CP015520">
    <property type="protein sequence ID" value="ANF22369.1"/>
    <property type="molecule type" value="Genomic_DNA"/>
</dbReference>
<dbReference type="Proteomes" id="UP000076969">
    <property type="component" value="Chromosome"/>
</dbReference>
<evidence type="ECO:0000313" key="1">
    <source>
        <dbReference type="EMBL" id="ANF22369.1"/>
    </source>
</evidence>
<keyword evidence="2" id="KW-1185">Reference proteome</keyword>
<dbReference type="KEGG" id="tpie:A7C91_03665"/>
<gene>
    <name evidence="1" type="ORF">A7C91_03665</name>
</gene>
<dbReference type="AlphaFoldDB" id="A0A172WG93"/>
<proteinExistence type="predicted"/>
<dbReference type="GeneID" id="28495261"/>
<name>A0A172WG93_9EURY</name>